<organism evidence="1 2">
    <name type="scientific">Marasmius tenuissimus</name>
    <dbReference type="NCBI Taxonomy" id="585030"/>
    <lineage>
        <taxon>Eukaryota</taxon>
        <taxon>Fungi</taxon>
        <taxon>Dikarya</taxon>
        <taxon>Basidiomycota</taxon>
        <taxon>Agaricomycotina</taxon>
        <taxon>Agaricomycetes</taxon>
        <taxon>Agaricomycetidae</taxon>
        <taxon>Agaricales</taxon>
        <taxon>Marasmiineae</taxon>
        <taxon>Marasmiaceae</taxon>
        <taxon>Marasmius</taxon>
    </lineage>
</organism>
<gene>
    <name evidence="1" type="ORF">AAF712_007259</name>
</gene>
<dbReference type="Gene3D" id="3.30.70.100">
    <property type="match status" value="1"/>
</dbReference>
<comment type="caution">
    <text evidence="1">The sequence shown here is derived from an EMBL/GenBank/DDBJ whole genome shotgun (WGS) entry which is preliminary data.</text>
</comment>
<evidence type="ECO:0000313" key="2">
    <source>
        <dbReference type="Proteomes" id="UP001437256"/>
    </source>
</evidence>
<sequence length="52" mass="6220">MNANMTFQEFSDHWRLPHTALFLNNAAVKCNMLKYEQLHVNQEWKQKLVDEG</sequence>
<dbReference type="EMBL" id="JBBXMP010000043">
    <property type="protein sequence ID" value="KAL0065772.1"/>
    <property type="molecule type" value="Genomic_DNA"/>
</dbReference>
<evidence type="ECO:0000313" key="1">
    <source>
        <dbReference type="EMBL" id="KAL0065772.1"/>
    </source>
</evidence>
<proteinExistence type="predicted"/>
<protein>
    <submittedName>
        <fullName evidence="1">Uncharacterized protein</fullName>
    </submittedName>
</protein>
<name>A0ABR2ZZN7_9AGAR</name>
<dbReference type="Proteomes" id="UP001437256">
    <property type="component" value="Unassembled WGS sequence"/>
</dbReference>
<accession>A0ABR2ZZN7</accession>
<reference evidence="1 2" key="1">
    <citation type="submission" date="2024-05" db="EMBL/GenBank/DDBJ databases">
        <title>A draft genome resource for the thread blight pathogen Marasmius tenuissimus strain MS-2.</title>
        <authorList>
            <person name="Yulfo-Soto G.E."/>
            <person name="Baruah I.K."/>
            <person name="Amoako-Attah I."/>
            <person name="Bukari Y."/>
            <person name="Meinhardt L.W."/>
            <person name="Bailey B.A."/>
            <person name="Cohen S.P."/>
        </authorList>
    </citation>
    <scope>NUCLEOTIDE SEQUENCE [LARGE SCALE GENOMIC DNA]</scope>
    <source>
        <strain evidence="1 2">MS-2</strain>
    </source>
</reference>
<keyword evidence="2" id="KW-1185">Reference proteome</keyword>